<protein>
    <submittedName>
        <fullName evidence="3">SRPBCC domain-containing protein</fullName>
    </submittedName>
</protein>
<dbReference type="CDD" id="cd07814">
    <property type="entry name" value="SRPBCC_CalC_Aha1-like"/>
    <property type="match status" value="1"/>
</dbReference>
<feature type="domain" description="Activator of Hsp90 ATPase homologue 1/2-like C-terminal" evidence="2">
    <location>
        <begin position="16"/>
        <end position="150"/>
    </location>
</feature>
<name>A0A6C0U7T6_9GAMM</name>
<dbReference type="InterPro" id="IPR013538">
    <property type="entry name" value="ASHA1/2-like_C"/>
</dbReference>
<dbReference type="Pfam" id="PF08327">
    <property type="entry name" value="AHSA1"/>
    <property type="match status" value="1"/>
</dbReference>
<dbReference type="InterPro" id="IPR023393">
    <property type="entry name" value="START-like_dom_sf"/>
</dbReference>
<evidence type="ECO:0000259" key="2">
    <source>
        <dbReference type="Pfam" id="PF08327"/>
    </source>
</evidence>
<evidence type="ECO:0000256" key="1">
    <source>
        <dbReference type="ARBA" id="ARBA00006817"/>
    </source>
</evidence>
<comment type="similarity">
    <text evidence="1">Belongs to the AHA1 family.</text>
</comment>
<gene>
    <name evidence="3" type="ORF">G3T16_15095</name>
</gene>
<dbReference type="RefSeq" id="WP_163495959.1">
    <property type="nucleotide sequence ID" value="NZ_CP048711.1"/>
</dbReference>
<dbReference type="SUPFAM" id="SSF55961">
    <property type="entry name" value="Bet v1-like"/>
    <property type="match status" value="1"/>
</dbReference>
<dbReference type="EMBL" id="CP048711">
    <property type="protein sequence ID" value="QIB66525.1"/>
    <property type="molecule type" value="Genomic_DNA"/>
</dbReference>
<proteinExistence type="inferred from homology"/>
<reference evidence="3 4" key="1">
    <citation type="submission" date="2020-02" db="EMBL/GenBank/DDBJ databases">
        <title>Genome sequencing for Kineobactrum sp. M2.</title>
        <authorList>
            <person name="Park S.-J."/>
        </authorList>
    </citation>
    <scope>NUCLEOTIDE SEQUENCE [LARGE SCALE GENOMIC DNA]</scope>
    <source>
        <strain evidence="3 4">M2</strain>
    </source>
</reference>
<dbReference type="AlphaFoldDB" id="A0A6C0U7T6"/>
<dbReference type="Gene3D" id="3.30.530.20">
    <property type="match status" value="1"/>
</dbReference>
<evidence type="ECO:0000313" key="4">
    <source>
        <dbReference type="Proteomes" id="UP000477680"/>
    </source>
</evidence>
<evidence type="ECO:0000313" key="3">
    <source>
        <dbReference type="EMBL" id="QIB66525.1"/>
    </source>
</evidence>
<sequence length="154" mass="17450">MTTRETVSARVSRRMDVSAERVFDAWLDPDKIRIWMSAALKTAGLAGDVRRVELDARPGGRFVFSDMRDEGEAVHWGSYLEMDRPHRLVFTWFTSENDERQNLSTVTLTLEPDNKGCVATIIHEMSAEWADYIDRVEGGWGRMLAQIDAIEGGA</sequence>
<keyword evidence="4" id="KW-1185">Reference proteome</keyword>
<dbReference type="KEGG" id="kim:G3T16_15095"/>
<accession>A0A6C0U7T6</accession>
<organism evidence="3 4">
    <name type="scientific">Kineobactrum salinum</name>
    <dbReference type="NCBI Taxonomy" id="2708301"/>
    <lineage>
        <taxon>Bacteria</taxon>
        <taxon>Pseudomonadati</taxon>
        <taxon>Pseudomonadota</taxon>
        <taxon>Gammaproteobacteria</taxon>
        <taxon>Cellvibrionales</taxon>
        <taxon>Halieaceae</taxon>
        <taxon>Kineobactrum</taxon>
    </lineage>
</organism>
<dbReference type="Proteomes" id="UP000477680">
    <property type="component" value="Chromosome"/>
</dbReference>